<evidence type="ECO:0000256" key="8">
    <source>
        <dbReference type="ARBA" id="ARBA00023170"/>
    </source>
</evidence>
<protein>
    <submittedName>
        <fullName evidence="11">Uncharacterized protein</fullName>
    </submittedName>
</protein>
<gene>
    <name evidence="11" type="ORF">ALC62_05717</name>
</gene>
<keyword evidence="7 10" id="KW-0472">Membrane</keyword>
<dbReference type="PANTHER" id="PTHR21137">
    <property type="entry name" value="ODORANT RECEPTOR"/>
    <property type="match status" value="1"/>
</dbReference>
<evidence type="ECO:0000313" key="11">
    <source>
        <dbReference type="EMBL" id="KYN03441.1"/>
    </source>
</evidence>
<reference evidence="11 12" key="1">
    <citation type="submission" date="2016-03" db="EMBL/GenBank/DDBJ databases">
        <title>Cyphomyrmex costatus WGS genome.</title>
        <authorList>
            <person name="Nygaard S."/>
            <person name="Hu H."/>
            <person name="Boomsma J."/>
            <person name="Zhang G."/>
        </authorList>
    </citation>
    <scope>NUCLEOTIDE SEQUENCE [LARGE SCALE GENOMIC DNA]</scope>
    <source>
        <strain evidence="11">MS0001</strain>
        <tissue evidence="11">Whole body</tissue>
    </source>
</reference>
<organism evidence="11 12">
    <name type="scientific">Cyphomyrmex costatus</name>
    <dbReference type="NCBI Taxonomy" id="456900"/>
    <lineage>
        <taxon>Eukaryota</taxon>
        <taxon>Metazoa</taxon>
        <taxon>Ecdysozoa</taxon>
        <taxon>Arthropoda</taxon>
        <taxon>Hexapoda</taxon>
        <taxon>Insecta</taxon>
        <taxon>Pterygota</taxon>
        <taxon>Neoptera</taxon>
        <taxon>Endopterygota</taxon>
        <taxon>Hymenoptera</taxon>
        <taxon>Apocrita</taxon>
        <taxon>Aculeata</taxon>
        <taxon>Formicoidea</taxon>
        <taxon>Formicidae</taxon>
        <taxon>Myrmicinae</taxon>
        <taxon>Cyphomyrmex</taxon>
    </lineage>
</organism>
<evidence type="ECO:0000256" key="2">
    <source>
        <dbReference type="ARBA" id="ARBA00022475"/>
    </source>
</evidence>
<dbReference type="PANTHER" id="PTHR21137:SF35">
    <property type="entry name" value="ODORANT RECEPTOR 19A-RELATED"/>
    <property type="match status" value="1"/>
</dbReference>
<feature type="transmembrane region" description="Helical" evidence="10">
    <location>
        <begin position="172"/>
        <end position="194"/>
    </location>
</feature>
<keyword evidence="9" id="KW-0807">Transducer</keyword>
<dbReference type="Proteomes" id="UP000078542">
    <property type="component" value="Unassembled WGS sequence"/>
</dbReference>
<keyword evidence="2" id="KW-1003">Cell membrane</keyword>
<sequence length="219" mass="25584">MGSSDIMRYVALMLMQSCRLFFNSWAGQKVTDHSVEVSIAARNTYASFLFVFKHPDDLDQIIELIPTMSGVVSCGAKFASLVYYSEKFKDLLQHVHDDWMNVSKKVEQIFNRYMEVSWRFTSIYTVWIATFLTGFTLLPLINPLLDIILPLNVTRPKKFIHPAEMLVDHEKYYHILLIIMYYGYFINMVIVLAIDTIHFVLIQHACALFDVLKYELLYN</sequence>
<accession>A0A151IJI4</accession>
<keyword evidence="5" id="KW-0552">Olfaction</keyword>
<evidence type="ECO:0000313" key="12">
    <source>
        <dbReference type="Proteomes" id="UP000078542"/>
    </source>
</evidence>
<dbReference type="GO" id="GO:0005886">
    <property type="term" value="C:plasma membrane"/>
    <property type="evidence" value="ECO:0007669"/>
    <property type="project" value="UniProtKB-SubCell"/>
</dbReference>
<evidence type="ECO:0000256" key="4">
    <source>
        <dbReference type="ARBA" id="ARBA00022692"/>
    </source>
</evidence>
<comment type="subcellular location">
    <subcellularLocation>
        <location evidence="1">Cell membrane</location>
        <topology evidence="1">Multi-pass membrane protein</topology>
    </subcellularLocation>
</comment>
<evidence type="ECO:0000256" key="9">
    <source>
        <dbReference type="ARBA" id="ARBA00023224"/>
    </source>
</evidence>
<evidence type="ECO:0000256" key="5">
    <source>
        <dbReference type="ARBA" id="ARBA00022725"/>
    </source>
</evidence>
<proteinExistence type="predicted"/>
<keyword evidence="6 10" id="KW-1133">Transmembrane helix</keyword>
<dbReference type="Pfam" id="PF02949">
    <property type="entry name" value="7tm_6"/>
    <property type="match status" value="1"/>
</dbReference>
<dbReference type="GO" id="GO:0007165">
    <property type="term" value="P:signal transduction"/>
    <property type="evidence" value="ECO:0007669"/>
    <property type="project" value="UniProtKB-KW"/>
</dbReference>
<keyword evidence="3" id="KW-0716">Sensory transduction</keyword>
<evidence type="ECO:0000256" key="7">
    <source>
        <dbReference type="ARBA" id="ARBA00023136"/>
    </source>
</evidence>
<keyword evidence="4 10" id="KW-0812">Transmembrane</keyword>
<evidence type="ECO:0000256" key="6">
    <source>
        <dbReference type="ARBA" id="ARBA00022989"/>
    </source>
</evidence>
<evidence type="ECO:0000256" key="10">
    <source>
        <dbReference type="SAM" id="Phobius"/>
    </source>
</evidence>
<dbReference type="GO" id="GO:0004984">
    <property type="term" value="F:olfactory receptor activity"/>
    <property type="evidence" value="ECO:0007669"/>
    <property type="project" value="InterPro"/>
</dbReference>
<name>A0A151IJI4_9HYME</name>
<dbReference type="EMBL" id="KQ977339">
    <property type="protein sequence ID" value="KYN03441.1"/>
    <property type="molecule type" value="Genomic_DNA"/>
</dbReference>
<feature type="transmembrane region" description="Helical" evidence="10">
    <location>
        <begin position="122"/>
        <end position="141"/>
    </location>
</feature>
<keyword evidence="12" id="KW-1185">Reference proteome</keyword>
<dbReference type="GO" id="GO:0005549">
    <property type="term" value="F:odorant binding"/>
    <property type="evidence" value="ECO:0007669"/>
    <property type="project" value="InterPro"/>
</dbReference>
<evidence type="ECO:0000256" key="3">
    <source>
        <dbReference type="ARBA" id="ARBA00022606"/>
    </source>
</evidence>
<keyword evidence="8" id="KW-0675">Receptor</keyword>
<evidence type="ECO:0000256" key="1">
    <source>
        <dbReference type="ARBA" id="ARBA00004651"/>
    </source>
</evidence>
<dbReference type="InterPro" id="IPR004117">
    <property type="entry name" value="7tm6_olfct_rcpt"/>
</dbReference>
<dbReference type="AlphaFoldDB" id="A0A151IJI4"/>